<dbReference type="OMA" id="SFMEPLN"/>
<evidence type="ECO:0000313" key="3">
    <source>
        <dbReference type="Proteomes" id="UP000075243"/>
    </source>
</evidence>
<dbReference type="Gramene" id="C.cajan_43803.t">
    <property type="protein sequence ID" value="C.cajan_43803.t.cds1"/>
    <property type="gene ID" value="C.cajan_43803"/>
</dbReference>
<dbReference type="PANTHER" id="PTHR33624">
    <property type="entry name" value="SIGMA FACTOR BINDING PROTEIN 1, CHLOROPLASTIC"/>
    <property type="match status" value="1"/>
</dbReference>
<dbReference type="Proteomes" id="UP000075243">
    <property type="component" value="Unassembled WGS sequence"/>
</dbReference>
<reference evidence="2" key="1">
    <citation type="journal article" date="2012" name="Nat. Biotechnol.">
        <title>Draft genome sequence of pigeonpea (Cajanus cajan), an orphan legume crop of resource-poor farmers.</title>
        <authorList>
            <person name="Varshney R.K."/>
            <person name="Chen W."/>
            <person name="Li Y."/>
            <person name="Bharti A.K."/>
            <person name="Saxena R.K."/>
            <person name="Schlueter J.A."/>
            <person name="Donoghue M.T."/>
            <person name="Azam S."/>
            <person name="Fan G."/>
            <person name="Whaley A.M."/>
            <person name="Farmer A.D."/>
            <person name="Sheridan J."/>
            <person name="Iwata A."/>
            <person name="Tuteja R."/>
            <person name="Penmetsa R.V."/>
            <person name="Wu W."/>
            <person name="Upadhyaya H.D."/>
            <person name="Yang S.P."/>
            <person name="Shah T."/>
            <person name="Saxena K.B."/>
            <person name="Michael T."/>
            <person name="McCombie W.R."/>
            <person name="Yang B."/>
            <person name="Zhang G."/>
            <person name="Yang H."/>
            <person name="Wang J."/>
            <person name="Spillane C."/>
            <person name="Cook D.R."/>
            <person name="May G.D."/>
            <person name="Xu X."/>
            <person name="Jackson S.A."/>
        </authorList>
    </citation>
    <scope>NUCLEOTIDE SEQUENCE [LARGE SCALE GENOMIC DNA]</scope>
</reference>
<dbReference type="PANTHER" id="PTHR33624:SF17">
    <property type="entry name" value="OS07G0687400 PROTEIN"/>
    <property type="match status" value="1"/>
</dbReference>
<protein>
    <recommendedName>
        <fullName evidence="1">VQ domain-containing protein</fullName>
    </recommendedName>
</protein>
<dbReference type="AlphaFoldDB" id="A0A151QVK5"/>
<name>A0A151QVK5_CAJCA</name>
<keyword evidence="3" id="KW-1185">Reference proteome</keyword>
<proteinExistence type="predicted"/>
<accession>A0A151QVK5</accession>
<organism evidence="2 3">
    <name type="scientific">Cajanus cajan</name>
    <name type="common">Pigeon pea</name>
    <name type="synonym">Cajanus indicus</name>
    <dbReference type="NCBI Taxonomy" id="3821"/>
    <lineage>
        <taxon>Eukaryota</taxon>
        <taxon>Viridiplantae</taxon>
        <taxon>Streptophyta</taxon>
        <taxon>Embryophyta</taxon>
        <taxon>Tracheophyta</taxon>
        <taxon>Spermatophyta</taxon>
        <taxon>Magnoliopsida</taxon>
        <taxon>eudicotyledons</taxon>
        <taxon>Gunneridae</taxon>
        <taxon>Pentapetalae</taxon>
        <taxon>rosids</taxon>
        <taxon>fabids</taxon>
        <taxon>Fabales</taxon>
        <taxon>Fabaceae</taxon>
        <taxon>Papilionoideae</taxon>
        <taxon>50 kb inversion clade</taxon>
        <taxon>NPAAA clade</taxon>
        <taxon>indigoferoid/millettioid clade</taxon>
        <taxon>Phaseoleae</taxon>
        <taxon>Cajanus</taxon>
    </lineage>
</organism>
<feature type="domain" description="VQ" evidence="1">
    <location>
        <begin position="20"/>
        <end position="46"/>
    </location>
</feature>
<evidence type="ECO:0000259" key="1">
    <source>
        <dbReference type="Pfam" id="PF05678"/>
    </source>
</evidence>
<gene>
    <name evidence="2" type="ORF">KK1_044833</name>
</gene>
<dbReference type="InterPro" id="IPR008889">
    <property type="entry name" value="VQ"/>
</dbReference>
<dbReference type="InterPro" id="IPR039335">
    <property type="entry name" value="SIB1/2"/>
</dbReference>
<dbReference type="EMBL" id="KQ484645">
    <property type="protein sequence ID" value="KYP34235.1"/>
    <property type="molecule type" value="Genomic_DNA"/>
</dbReference>
<sequence>MKAKGQSKRNHKRDLKVTYISSPVKVETSASNFRALVQELTGQTSNVAEMFVEADYGAHDNEGLHKKGTISAQQYWSCEDEAYLPHSTWLKPDYYTHDHLHSKSSMDPLNAQLQYQLLSFDML</sequence>
<evidence type="ECO:0000313" key="2">
    <source>
        <dbReference type="EMBL" id="KYP34235.1"/>
    </source>
</evidence>
<dbReference type="Pfam" id="PF05678">
    <property type="entry name" value="VQ"/>
    <property type="match status" value="1"/>
</dbReference>